<feature type="transmembrane region" description="Helical" evidence="2">
    <location>
        <begin position="116"/>
        <end position="147"/>
    </location>
</feature>
<proteinExistence type="predicted"/>
<protein>
    <recommendedName>
        <fullName evidence="5">Transmembrane protein 18</fullName>
    </recommendedName>
</protein>
<feature type="compositionally biased region" description="Basic and acidic residues" evidence="1">
    <location>
        <begin position="188"/>
        <end position="198"/>
    </location>
</feature>
<dbReference type="InterPro" id="IPR026721">
    <property type="entry name" value="TMEM18"/>
</dbReference>
<comment type="caution">
    <text evidence="3">The sequence shown here is derived from an EMBL/GenBank/DDBJ whole genome shotgun (WGS) entry which is preliminary data.</text>
</comment>
<feature type="compositionally biased region" description="Basic and acidic residues" evidence="1">
    <location>
        <begin position="171"/>
        <end position="180"/>
    </location>
</feature>
<evidence type="ECO:0000256" key="1">
    <source>
        <dbReference type="SAM" id="MobiDB-lite"/>
    </source>
</evidence>
<feature type="transmembrane region" description="Helical" evidence="2">
    <location>
        <begin position="53"/>
        <end position="70"/>
    </location>
</feature>
<keyword evidence="2" id="KW-1133">Transmembrane helix</keyword>
<gene>
    <name evidence="3" type="ORF">FNF27_05195</name>
</gene>
<dbReference type="Proteomes" id="UP000322899">
    <property type="component" value="Unassembled WGS sequence"/>
</dbReference>
<accession>A0A5A8E712</accession>
<feature type="transmembrane region" description="Helical" evidence="2">
    <location>
        <begin position="77"/>
        <end position="96"/>
    </location>
</feature>
<dbReference type="Pfam" id="PF14770">
    <property type="entry name" value="TMEM18"/>
    <property type="match status" value="1"/>
</dbReference>
<dbReference type="OrthoDB" id="411535at2759"/>
<organism evidence="3 4">
    <name type="scientific">Cafeteria roenbergensis</name>
    <name type="common">Marine flagellate</name>
    <dbReference type="NCBI Taxonomy" id="33653"/>
    <lineage>
        <taxon>Eukaryota</taxon>
        <taxon>Sar</taxon>
        <taxon>Stramenopiles</taxon>
        <taxon>Bigyra</taxon>
        <taxon>Opalozoa</taxon>
        <taxon>Bicosoecida</taxon>
        <taxon>Cafeteriaceae</taxon>
        <taxon>Cafeteria</taxon>
    </lineage>
</organism>
<name>A0A5A8E712_CAFRO</name>
<sequence>MDAAGIEALRKQFLDGLGSHPALSGSQKERPPLEEMYDAVMGFVYAVDWTDPFIIGIVLAIATMYAVVFATRKHVDAQIALLAVVCAVAYAAPHASRALGPHWQQLARQDYFDKHGYFGSMMVSLPLMLLALIQMGMAFCSASTLLVQYKRKQLRVEGRAAAKEGPGSTSEPKEAGKQAREAVGQTPRARDASKPKAD</sequence>
<evidence type="ECO:0000256" key="2">
    <source>
        <dbReference type="SAM" id="Phobius"/>
    </source>
</evidence>
<evidence type="ECO:0008006" key="5">
    <source>
        <dbReference type="Google" id="ProtNLM"/>
    </source>
</evidence>
<reference evidence="3 4" key="1">
    <citation type="submission" date="2019-07" db="EMBL/GenBank/DDBJ databases">
        <title>Genomes of Cafeteria roenbergensis.</title>
        <authorList>
            <person name="Fischer M.G."/>
            <person name="Hackl T."/>
            <person name="Roman M."/>
        </authorList>
    </citation>
    <scope>NUCLEOTIDE SEQUENCE [LARGE SCALE GENOMIC DNA]</scope>
    <source>
        <strain evidence="3 4">E4-10P</strain>
    </source>
</reference>
<feature type="region of interest" description="Disordered" evidence="1">
    <location>
        <begin position="158"/>
        <end position="198"/>
    </location>
</feature>
<keyword evidence="2" id="KW-0472">Membrane</keyword>
<keyword evidence="2" id="KW-0812">Transmembrane</keyword>
<dbReference type="AlphaFoldDB" id="A0A5A8E712"/>
<dbReference type="EMBL" id="VLTO01000035">
    <property type="protein sequence ID" value="KAA0173269.1"/>
    <property type="molecule type" value="Genomic_DNA"/>
</dbReference>
<evidence type="ECO:0000313" key="4">
    <source>
        <dbReference type="Proteomes" id="UP000322899"/>
    </source>
</evidence>
<evidence type="ECO:0000313" key="3">
    <source>
        <dbReference type="EMBL" id="KAA0173269.1"/>
    </source>
</evidence>